<organism evidence="1">
    <name type="scientific">Dahlia mosaic virus</name>
    <name type="common">DMV</name>
    <dbReference type="NCBI Taxonomy" id="213888"/>
    <lineage>
        <taxon>Viruses</taxon>
        <taxon>Riboviria</taxon>
        <taxon>Pararnavirae</taxon>
        <taxon>Artverviricota</taxon>
        <taxon>Revtraviricetes</taxon>
        <taxon>Ortervirales</taxon>
        <taxon>Caulimoviridae</taxon>
        <taxon>Caulimovirus</taxon>
        <taxon>Caulimovirus tessellodahliae</taxon>
    </lineage>
</organism>
<accession>A9UD05</accession>
<name>A9UD05_DMV</name>
<protein>
    <submittedName>
        <fullName evidence="1">Uncharacterized protein</fullName>
    </submittedName>
</protein>
<sequence length="73" mass="8725">MTIHTLQPLQREKSNRKGLITRTPGLKSQDYNFIKLKLFLDHKIKMILQSEKEIFIVSDLIRNWYQSLVLKIL</sequence>
<proteinExistence type="predicted"/>
<dbReference type="EMBL" id="EU096524">
    <property type="protein sequence ID" value="ABW80583.1"/>
    <property type="molecule type" value="Genomic_DNA"/>
</dbReference>
<feature type="non-terminal residue" evidence="1">
    <location>
        <position position="73"/>
    </location>
</feature>
<reference evidence="1" key="1">
    <citation type="journal article" date="2008" name="Arch. Virol.">
        <title>Genome structure and organization of a member of a novel and distinct species of the genus Caulimovirus associated with dahlia mosaic.</title>
        <authorList>
            <person name="Pahalawatta V."/>
            <person name="Druffel K.L."/>
            <person name="Wyatt S.D."/>
            <person name="Eastwell K.C."/>
            <person name="Pappu H.R."/>
            <person name="Pappu H.R."/>
        </authorList>
    </citation>
    <scope>NUCLEOTIDE SEQUENCE</scope>
    <source>
        <strain evidence="1">D10</strain>
    </source>
</reference>
<evidence type="ECO:0000313" key="1">
    <source>
        <dbReference type="EMBL" id="ABW80583.1"/>
    </source>
</evidence>